<dbReference type="InterPro" id="IPR025996">
    <property type="entry name" value="MT1864/Rv1816-like_C"/>
</dbReference>
<evidence type="ECO:0000313" key="6">
    <source>
        <dbReference type="EMBL" id="PRY59568.1"/>
    </source>
</evidence>
<dbReference type="PROSITE" id="PS50977">
    <property type="entry name" value="HTH_TETR_2"/>
    <property type="match status" value="1"/>
</dbReference>
<dbReference type="Gene3D" id="1.10.357.10">
    <property type="entry name" value="Tetracycline Repressor, domain 2"/>
    <property type="match status" value="1"/>
</dbReference>
<keyword evidence="3" id="KW-0804">Transcription</keyword>
<dbReference type="InterPro" id="IPR036271">
    <property type="entry name" value="Tet_transcr_reg_TetR-rel_C_sf"/>
</dbReference>
<dbReference type="InterPro" id="IPR009057">
    <property type="entry name" value="Homeodomain-like_sf"/>
</dbReference>
<dbReference type="AlphaFoldDB" id="A0A2T0UNW9"/>
<dbReference type="PRINTS" id="PR00455">
    <property type="entry name" value="HTHTETR"/>
</dbReference>
<dbReference type="PANTHER" id="PTHR30055:SF234">
    <property type="entry name" value="HTH-TYPE TRANSCRIPTIONAL REGULATOR BETI"/>
    <property type="match status" value="1"/>
</dbReference>
<evidence type="ECO:0000256" key="3">
    <source>
        <dbReference type="ARBA" id="ARBA00023163"/>
    </source>
</evidence>
<feature type="DNA-binding region" description="H-T-H motif" evidence="4">
    <location>
        <begin position="25"/>
        <end position="44"/>
    </location>
</feature>
<sequence length="191" mass="20645">MTTTLDRIVAVAKELVADGGSASVSMRKIGDAVGLSPMAVYRHFPSREALLDRVADDLFTETYERLSRKHIPDDTVEALHGAVDDLVDLALARPHQFAFMFIEPREGARVYPADFSSGRSRLFGLLTGIIESGLAKGDLAPAEPWALGLAVTSGLYGLVALYQGGRIAPDPDAFRTLCHDTLERLLHGILA</sequence>
<proteinExistence type="predicted"/>
<evidence type="ECO:0000256" key="2">
    <source>
        <dbReference type="ARBA" id="ARBA00023125"/>
    </source>
</evidence>
<protein>
    <submittedName>
        <fullName evidence="6">TetR family transcriptional regulator</fullName>
    </submittedName>
</protein>
<dbReference type="PANTHER" id="PTHR30055">
    <property type="entry name" value="HTH-TYPE TRANSCRIPTIONAL REGULATOR RUTR"/>
    <property type="match status" value="1"/>
</dbReference>
<gene>
    <name evidence="6" type="ORF">B0I28_10342</name>
</gene>
<evidence type="ECO:0000313" key="7">
    <source>
        <dbReference type="Proteomes" id="UP000238176"/>
    </source>
</evidence>
<dbReference type="GO" id="GO:0000976">
    <property type="term" value="F:transcription cis-regulatory region binding"/>
    <property type="evidence" value="ECO:0007669"/>
    <property type="project" value="TreeGrafter"/>
</dbReference>
<keyword evidence="1" id="KW-0805">Transcription regulation</keyword>
<dbReference type="Pfam" id="PF00440">
    <property type="entry name" value="TetR_N"/>
    <property type="match status" value="1"/>
</dbReference>
<evidence type="ECO:0000256" key="1">
    <source>
        <dbReference type="ARBA" id="ARBA00023015"/>
    </source>
</evidence>
<comment type="caution">
    <text evidence="6">The sequence shown here is derived from an EMBL/GenBank/DDBJ whole genome shotgun (WGS) entry which is preliminary data.</text>
</comment>
<dbReference type="Proteomes" id="UP000238176">
    <property type="component" value="Unassembled WGS sequence"/>
</dbReference>
<evidence type="ECO:0000259" key="5">
    <source>
        <dbReference type="PROSITE" id="PS50977"/>
    </source>
</evidence>
<accession>A0A2T0UNW9</accession>
<dbReference type="InterPro" id="IPR001647">
    <property type="entry name" value="HTH_TetR"/>
</dbReference>
<dbReference type="RefSeq" id="WP_106363494.1">
    <property type="nucleotide sequence ID" value="NZ_PVTJ01000003.1"/>
</dbReference>
<keyword evidence="2 4" id="KW-0238">DNA-binding</keyword>
<feature type="domain" description="HTH tetR-type" evidence="5">
    <location>
        <begin position="2"/>
        <end position="62"/>
    </location>
</feature>
<dbReference type="SUPFAM" id="SSF46689">
    <property type="entry name" value="Homeodomain-like"/>
    <property type="match status" value="1"/>
</dbReference>
<keyword evidence="7" id="KW-1185">Reference proteome</keyword>
<dbReference type="Pfam" id="PF13305">
    <property type="entry name" value="TetR_C_33"/>
    <property type="match status" value="1"/>
</dbReference>
<name>A0A2T0UNW9_9ACTN</name>
<dbReference type="OrthoDB" id="4641396at2"/>
<reference evidence="6 7" key="1">
    <citation type="submission" date="2018-03" db="EMBL/GenBank/DDBJ databases">
        <title>Genomic Encyclopedia of Type Strains, Phase III (KMG-III): the genomes of soil and plant-associated and newly described type strains.</title>
        <authorList>
            <person name="Whitman W."/>
        </authorList>
    </citation>
    <scope>NUCLEOTIDE SEQUENCE [LARGE SCALE GENOMIC DNA]</scope>
    <source>
        <strain evidence="6 7">CGMCC 4.7067</strain>
    </source>
</reference>
<dbReference type="EMBL" id="PVTJ01000003">
    <property type="protein sequence ID" value="PRY59568.1"/>
    <property type="molecule type" value="Genomic_DNA"/>
</dbReference>
<dbReference type="InterPro" id="IPR050109">
    <property type="entry name" value="HTH-type_TetR-like_transc_reg"/>
</dbReference>
<evidence type="ECO:0000256" key="4">
    <source>
        <dbReference type="PROSITE-ProRule" id="PRU00335"/>
    </source>
</evidence>
<dbReference type="GO" id="GO:0003700">
    <property type="term" value="F:DNA-binding transcription factor activity"/>
    <property type="evidence" value="ECO:0007669"/>
    <property type="project" value="TreeGrafter"/>
</dbReference>
<organism evidence="6 7">
    <name type="scientific">Glycomyces artemisiae</name>
    <dbReference type="NCBI Taxonomy" id="1076443"/>
    <lineage>
        <taxon>Bacteria</taxon>
        <taxon>Bacillati</taxon>
        <taxon>Actinomycetota</taxon>
        <taxon>Actinomycetes</taxon>
        <taxon>Glycomycetales</taxon>
        <taxon>Glycomycetaceae</taxon>
        <taxon>Glycomyces</taxon>
    </lineage>
</organism>
<dbReference type="SUPFAM" id="SSF48498">
    <property type="entry name" value="Tetracyclin repressor-like, C-terminal domain"/>
    <property type="match status" value="1"/>
</dbReference>